<dbReference type="EMBL" id="CP031023">
    <property type="protein sequence ID" value="AZA16543.1"/>
    <property type="molecule type" value="Genomic_DNA"/>
</dbReference>
<evidence type="ECO:0000313" key="1">
    <source>
        <dbReference type="EMBL" id="AZA16543.1"/>
    </source>
</evidence>
<reference evidence="1" key="1">
    <citation type="submission" date="2018-07" db="EMBL/GenBank/DDBJ databases">
        <authorList>
            <person name="Somerville V."/>
        </authorList>
    </citation>
    <scope>NUCLEOTIDE SEQUENCE</scope>
    <source>
        <strain evidence="1">NWC_2_2</strain>
    </source>
</reference>
<gene>
    <name evidence="1" type="ORF">DQL93_08625</name>
    <name evidence="2" type="ORF">LOB85_06360</name>
</gene>
<dbReference type="GeneID" id="69668569"/>
<protein>
    <submittedName>
        <fullName evidence="1">Uncharacterized protein</fullName>
    </submittedName>
</protein>
<sequence>MDYTDILEKLVSGDLLEYQIDPQKDPEDAFAFQQSLRNYGKNKKITGRAGRGGVITYTSIENKPKY</sequence>
<accession>A0A061CHM2</accession>
<dbReference type="AlphaFoldDB" id="A0A061CHM2"/>
<evidence type="ECO:0000313" key="3">
    <source>
        <dbReference type="Proteomes" id="UP001200334"/>
    </source>
</evidence>
<reference evidence="2 3" key="2">
    <citation type="submission" date="2021-12" db="EMBL/GenBank/DDBJ databases">
        <title>Antimicrobial susceptibility of Lactobacillus delbrueckii subsp. lactis obtained from milk products and other habitats.</title>
        <authorList>
            <person name="Shani N."/>
        </authorList>
    </citation>
    <scope>NUCLEOTIDE SEQUENCE [LARGE SCALE GENOMIC DNA]</scope>
    <source>
        <strain evidence="2 3">FAM 21755</strain>
    </source>
</reference>
<organism evidence="1">
    <name type="scientific">Lactobacillus delbrueckii subsp. lactis</name>
    <dbReference type="NCBI Taxonomy" id="29397"/>
    <lineage>
        <taxon>Bacteria</taxon>
        <taxon>Bacillati</taxon>
        <taxon>Bacillota</taxon>
        <taxon>Bacilli</taxon>
        <taxon>Lactobacillales</taxon>
        <taxon>Lactobacillaceae</taxon>
        <taxon>Lactobacillus</taxon>
    </lineage>
</organism>
<dbReference type="Proteomes" id="UP001200334">
    <property type="component" value="Unassembled WGS sequence"/>
</dbReference>
<dbReference type="EMBL" id="JAJNUY010000025">
    <property type="protein sequence ID" value="MCD5563732.1"/>
    <property type="molecule type" value="Genomic_DNA"/>
</dbReference>
<evidence type="ECO:0000313" key="2">
    <source>
        <dbReference type="EMBL" id="MCD5563732.1"/>
    </source>
</evidence>
<proteinExistence type="predicted"/>
<name>A0A061CHM2_LACDL</name>
<dbReference type="OrthoDB" id="2303846at2"/>
<dbReference type="RefSeq" id="WP_002877932.1">
    <property type="nucleotide sequence ID" value="NZ_BJLK01000002.1"/>
</dbReference>